<protein>
    <submittedName>
        <fullName evidence="2">Uncharacterized protein</fullName>
    </submittedName>
</protein>
<reference evidence="2 3" key="1">
    <citation type="submission" date="2020-08" db="EMBL/GenBank/DDBJ databases">
        <title>Sequencing the genomes of 1000 actinobacteria strains.</title>
        <authorList>
            <person name="Klenk H.-P."/>
        </authorList>
    </citation>
    <scope>NUCLEOTIDE SEQUENCE [LARGE SCALE GENOMIC DNA]</scope>
    <source>
        <strain evidence="2 3">DSM 45362</strain>
    </source>
</reference>
<gene>
    <name evidence="2" type="ORF">F4553_000193</name>
</gene>
<feature type="region of interest" description="Disordered" evidence="1">
    <location>
        <begin position="1"/>
        <end position="29"/>
    </location>
</feature>
<proteinExistence type="predicted"/>
<organism evidence="2 3">
    <name type="scientific">Allocatelliglobosispora scoriae</name>
    <dbReference type="NCBI Taxonomy" id="643052"/>
    <lineage>
        <taxon>Bacteria</taxon>
        <taxon>Bacillati</taxon>
        <taxon>Actinomycetota</taxon>
        <taxon>Actinomycetes</taxon>
        <taxon>Micromonosporales</taxon>
        <taxon>Micromonosporaceae</taxon>
        <taxon>Allocatelliglobosispora</taxon>
    </lineage>
</organism>
<evidence type="ECO:0000313" key="3">
    <source>
        <dbReference type="Proteomes" id="UP000587527"/>
    </source>
</evidence>
<comment type="caution">
    <text evidence="2">The sequence shown here is derived from an EMBL/GenBank/DDBJ whole genome shotgun (WGS) entry which is preliminary data.</text>
</comment>
<feature type="compositionally biased region" description="Low complexity" evidence="1">
    <location>
        <begin position="1"/>
        <end position="27"/>
    </location>
</feature>
<evidence type="ECO:0000256" key="1">
    <source>
        <dbReference type="SAM" id="MobiDB-lite"/>
    </source>
</evidence>
<accession>A0A841BEU4</accession>
<dbReference type="EMBL" id="JACHMN010000001">
    <property type="protein sequence ID" value="MBB5866814.1"/>
    <property type="molecule type" value="Genomic_DNA"/>
</dbReference>
<dbReference type="Proteomes" id="UP000587527">
    <property type="component" value="Unassembled WGS sequence"/>
</dbReference>
<dbReference type="AlphaFoldDB" id="A0A841BEU4"/>
<sequence>MNSDKAVPSPTAASPSTAATPGSSDSAFGAAEPVSAASWWVRHPDLAPDSVRRAQVLFDQKGEGDQSWPVVGTGKYDKVIVVITCNAATHYRVELGSAVDPDQIWTEGDSCGGPNINTYESPAIDRSSPPVTVHVTAPANTKYFVTLYGLTAAKPLPTTTP</sequence>
<name>A0A841BEU4_9ACTN</name>
<evidence type="ECO:0000313" key="2">
    <source>
        <dbReference type="EMBL" id="MBB5866814.1"/>
    </source>
</evidence>
<keyword evidence="3" id="KW-1185">Reference proteome</keyword>